<reference evidence="5" key="1">
    <citation type="submission" date="2022-01" db="EMBL/GenBank/DDBJ databases">
        <title>Genome Sequence Resource for Two Populations of Ditylenchus destructor, the Migratory Endoparasitic Phytonematode.</title>
        <authorList>
            <person name="Zhang H."/>
            <person name="Lin R."/>
            <person name="Xie B."/>
        </authorList>
    </citation>
    <scope>NUCLEOTIDE SEQUENCE</scope>
    <source>
        <strain evidence="5">BazhouSP</strain>
    </source>
</reference>
<dbReference type="SUPFAM" id="SSF57716">
    <property type="entry name" value="Glucocorticoid receptor-like (DNA-binding domain)"/>
    <property type="match status" value="2"/>
</dbReference>
<dbReference type="EMBL" id="JAKKPZ010000011">
    <property type="protein sequence ID" value="KAI1715749.1"/>
    <property type="molecule type" value="Genomic_DNA"/>
</dbReference>
<proteinExistence type="predicted"/>
<dbReference type="Proteomes" id="UP001201812">
    <property type="component" value="Unassembled WGS sequence"/>
</dbReference>
<keyword evidence="6" id="KW-1185">Reference proteome</keyword>
<protein>
    <submittedName>
        <fullName evidence="5">LIM domain-containing protein</fullName>
    </submittedName>
</protein>
<evidence type="ECO:0000259" key="4">
    <source>
        <dbReference type="Pfam" id="PF00412"/>
    </source>
</evidence>
<organism evidence="5 6">
    <name type="scientific">Ditylenchus destructor</name>
    <dbReference type="NCBI Taxonomy" id="166010"/>
    <lineage>
        <taxon>Eukaryota</taxon>
        <taxon>Metazoa</taxon>
        <taxon>Ecdysozoa</taxon>
        <taxon>Nematoda</taxon>
        <taxon>Chromadorea</taxon>
        <taxon>Rhabditida</taxon>
        <taxon>Tylenchina</taxon>
        <taxon>Tylenchomorpha</taxon>
        <taxon>Sphaerularioidea</taxon>
        <taxon>Anguinidae</taxon>
        <taxon>Anguininae</taxon>
        <taxon>Ditylenchus</taxon>
    </lineage>
</organism>
<keyword evidence="1" id="KW-0479">Metal-binding</keyword>
<name>A0AAD4R846_9BILA</name>
<dbReference type="Gene3D" id="2.10.110.10">
    <property type="entry name" value="Cysteine Rich Protein"/>
    <property type="match status" value="1"/>
</dbReference>
<accession>A0AAD4R846</accession>
<evidence type="ECO:0000256" key="3">
    <source>
        <dbReference type="ARBA" id="ARBA00023038"/>
    </source>
</evidence>
<dbReference type="InterPro" id="IPR001781">
    <property type="entry name" value="Znf_LIM"/>
</dbReference>
<dbReference type="CDD" id="cd09401">
    <property type="entry name" value="LIM_TLP_like"/>
    <property type="match status" value="1"/>
</dbReference>
<comment type="caution">
    <text evidence="5">The sequence shown here is derived from an EMBL/GenBank/DDBJ whole genome shotgun (WGS) entry which is preliminary data.</text>
</comment>
<evidence type="ECO:0000313" key="5">
    <source>
        <dbReference type="EMBL" id="KAI1715749.1"/>
    </source>
</evidence>
<sequence length="209" mass="22512">MPQCPGCDRPVYFAERVTSIGKDWHRPCLRCANEACRKTLTAGSHSELNALRANISNVGGPNSKISMPFVLARRELSFDTSLASVDGQKRKIPQNALSAKISIVCGPTSKISMPFVLAHRELSFDTSLASGGGQERHFPTNALRGHNSVVGGPISNLTIFPTQAHREESFDHDGKPFCNRCYGALYGPKGYGHGGVESHVFLNGTTGSV</sequence>
<keyword evidence="2" id="KW-0862">Zinc</keyword>
<gene>
    <name evidence="5" type="ORF">DdX_08079</name>
</gene>
<keyword evidence="3" id="KW-0440">LIM domain</keyword>
<dbReference type="PANTHER" id="PTHR46074:SF5">
    <property type="entry name" value="LIM DOMAIN-CONTAINING PROTEIN C"/>
    <property type="match status" value="1"/>
</dbReference>
<dbReference type="Pfam" id="PF00412">
    <property type="entry name" value="LIM"/>
    <property type="match status" value="1"/>
</dbReference>
<evidence type="ECO:0000256" key="2">
    <source>
        <dbReference type="ARBA" id="ARBA00022833"/>
    </source>
</evidence>
<dbReference type="AlphaFoldDB" id="A0AAD4R846"/>
<evidence type="ECO:0000256" key="1">
    <source>
        <dbReference type="ARBA" id="ARBA00022723"/>
    </source>
</evidence>
<dbReference type="GO" id="GO:0046872">
    <property type="term" value="F:metal ion binding"/>
    <property type="evidence" value="ECO:0007669"/>
    <property type="project" value="UniProtKB-KW"/>
</dbReference>
<evidence type="ECO:0000313" key="6">
    <source>
        <dbReference type="Proteomes" id="UP001201812"/>
    </source>
</evidence>
<dbReference type="PANTHER" id="PTHR46074">
    <property type="entry name" value="CYSTEINE-RICH PROTEIN CRIP FAMILY MEMBER"/>
    <property type="match status" value="1"/>
</dbReference>
<feature type="domain" description="LIM zinc-binding" evidence="4">
    <location>
        <begin position="4"/>
        <end position="49"/>
    </location>
</feature>